<evidence type="ECO:0000259" key="1">
    <source>
        <dbReference type="Pfam" id="PF13842"/>
    </source>
</evidence>
<reference evidence="2" key="1">
    <citation type="submission" date="2019-11" db="EMBL/GenBank/DDBJ databases">
        <title>The nuclear and mitochondrial genomes of Frieseomelitta varia - a highly eusocial stingless bee (Meliponini) with a permanently sterile worker caste.</title>
        <authorList>
            <person name="Freitas F.C.P."/>
            <person name="Lourenco A.P."/>
            <person name="Nunes F.M.F."/>
            <person name="Paschoal A.R."/>
            <person name="Abreu F.C.P."/>
            <person name="Barbin F.O."/>
            <person name="Bataglia L."/>
            <person name="Cardoso-Junior C.A.M."/>
            <person name="Cervoni M.S."/>
            <person name="Silva S.R."/>
            <person name="Dalarmi F."/>
            <person name="Del Lama M.A."/>
            <person name="Depintor T.S."/>
            <person name="Ferreira K.M."/>
            <person name="Goria P.S."/>
            <person name="Jaskot M.C."/>
            <person name="Lago D.C."/>
            <person name="Luna-Lucena D."/>
            <person name="Moda L.M."/>
            <person name="Nascimento L."/>
            <person name="Pedrino M."/>
            <person name="Rabico F.O."/>
            <person name="Sanches F.C."/>
            <person name="Santos D.E."/>
            <person name="Santos C.G."/>
            <person name="Vieira J."/>
            <person name="Lopes T.F."/>
            <person name="Barchuk A.R."/>
            <person name="Hartfelder K."/>
            <person name="Simoes Z.L.P."/>
            <person name="Bitondi M.M.G."/>
            <person name="Pinheiro D.G."/>
        </authorList>
    </citation>
    <scope>NUCLEOTIDE SEQUENCE</scope>
    <source>
        <strain evidence="2">USP_RPSP 00005682</strain>
        <tissue evidence="2">Whole individual</tissue>
    </source>
</reference>
<dbReference type="InterPro" id="IPR032718">
    <property type="entry name" value="PGBD4_Znf_C"/>
</dbReference>
<dbReference type="EMBL" id="WNWW01000548">
    <property type="protein sequence ID" value="KAF3423654.1"/>
    <property type="molecule type" value="Genomic_DNA"/>
</dbReference>
<keyword evidence="3" id="KW-1185">Reference proteome</keyword>
<sequence>MPDHLLCWIPKTRLLQNKEQQPISMAKIHLQLIREILEKYHQNSIHHERTGNNIFLAINKKVFPVILYAGRKKSNSKVRRLKNDSKNDKRRKSQYECKNCNVGLCTDSCFRIYHTQLYY</sequence>
<accession>A0A833RGX5</accession>
<organism evidence="2 3">
    <name type="scientific">Frieseomelitta varia</name>
    <dbReference type="NCBI Taxonomy" id="561572"/>
    <lineage>
        <taxon>Eukaryota</taxon>
        <taxon>Metazoa</taxon>
        <taxon>Ecdysozoa</taxon>
        <taxon>Arthropoda</taxon>
        <taxon>Hexapoda</taxon>
        <taxon>Insecta</taxon>
        <taxon>Pterygota</taxon>
        <taxon>Neoptera</taxon>
        <taxon>Endopterygota</taxon>
        <taxon>Hymenoptera</taxon>
        <taxon>Apocrita</taxon>
        <taxon>Aculeata</taxon>
        <taxon>Apoidea</taxon>
        <taxon>Anthophila</taxon>
        <taxon>Apidae</taxon>
        <taxon>Frieseomelitta</taxon>
    </lineage>
</organism>
<dbReference type="Proteomes" id="UP000655588">
    <property type="component" value="Unassembled WGS sequence"/>
</dbReference>
<name>A0A833RGX5_9HYME</name>
<dbReference type="AlphaFoldDB" id="A0A833RGX5"/>
<evidence type="ECO:0000313" key="3">
    <source>
        <dbReference type="Proteomes" id="UP000655588"/>
    </source>
</evidence>
<dbReference type="Pfam" id="PF13842">
    <property type="entry name" value="zf-Tnp_2"/>
    <property type="match status" value="1"/>
</dbReference>
<protein>
    <recommendedName>
        <fullName evidence="1">PiggyBac transposable element-derived protein 4 C-terminal zinc-finger domain-containing protein</fullName>
    </recommendedName>
</protein>
<evidence type="ECO:0000313" key="2">
    <source>
        <dbReference type="EMBL" id="KAF3423654.1"/>
    </source>
</evidence>
<feature type="domain" description="PiggyBac transposable element-derived protein 4 C-terminal zinc-finger" evidence="1">
    <location>
        <begin position="82"/>
        <end position="114"/>
    </location>
</feature>
<comment type="caution">
    <text evidence="2">The sequence shown here is derived from an EMBL/GenBank/DDBJ whole genome shotgun (WGS) entry which is preliminary data.</text>
</comment>
<proteinExistence type="predicted"/>
<gene>
    <name evidence="2" type="ORF">E2986_11265</name>
</gene>